<sequence length="44" mass="4746">VYSANEMELMGSQEFSELENIPNIPVSVREAALAQSASINIGVH</sequence>
<gene>
    <name evidence="1" type="ORF">AMORRO_LOCUS13581</name>
</gene>
<comment type="caution">
    <text evidence="1">The sequence shown here is derived from an EMBL/GenBank/DDBJ whole genome shotgun (WGS) entry which is preliminary data.</text>
</comment>
<evidence type="ECO:0000313" key="1">
    <source>
        <dbReference type="EMBL" id="CAG8724804.1"/>
    </source>
</evidence>
<dbReference type="Proteomes" id="UP000789342">
    <property type="component" value="Unassembled WGS sequence"/>
</dbReference>
<feature type="non-terminal residue" evidence="1">
    <location>
        <position position="1"/>
    </location>
</feature>
<protein>
    <submittedName>
        <fullName evidence="1">16690_t:CDS:1</fullName>
    </submittedName>
</protein>
<organism evidence="1 2">
    <name type="scientific">Acaulospora morrowiae</name>
    <dbReference type="NCBI Taxonomy" id="94023"/>
    <lineage>
        <taxon>Eukaryota</taxon>
        <taxon>Fungi</taxon>
        <taxon>Fungi incertae sedis</taxon>
        <taxon>Mucoromycota</taxon>
        <taxon>Glomeromycotina</taxon>
        <taxon>Glomeromycetes</taxon>
        <taxon>Diversisporales</taxon>
        <taxon>Acaulosporaceae</taxon>
        <taxon>Acaulospora</taxon>
    </lineage>
</organism>
<proteinExistence type="predicted"/>
<keyword evidence="2" id="KW-1185">Reference proteome</keyword>
<feature type="non-terminal residue" evidence="1">
    <location>
        <position position="44"/>
    </location>
</feature>
<dbReference type="OrthoDB" id="10401645at2759"/>
<name>A0A9N9I891_9GLOM</name>
<dbReference type="AlphaFoldDB" id="A0A9N9I891"/>
<reference evidence="1" key="1">
    <citation type="submission" date="2021-06" db="EMBL/GenBank/DDBJ databases">
        <authorList>
            <person name="Kallberg Y."/>
            <person name="Tangrot J."/>
            <person name="Rosling A."/>
        </authorList>
    </citation>
    <scope>NUCLEOTIDE SEQUENCE</scope>
    <source>
        <strain evidence="1">CL551</strain>
    </source>
</reference>
<evidence type="ECO:0000313" key="2">
    <source>
        <dbReference type="Proteomes" id="UP000789342"/>
    </source>
</evidence>
<dbReference type="EMBL" id="CAJVPV010023816">
    <property type="protein sequence ID" value="CAG8724804.1"/>
    <property type="molecule type" value="Genomic_DNA"/>
</dbReference>
<accession>A0A9N9I891</accession>